<keyword evidence="6" id="KW-0963">Cytoplasm</keyword>
<evidence type="ECO:0000256" key="3">
    <source>
        <dbReference type="ARBA" id="ARBA00022741"/>
    </source>
</evidence>
<dbReference type="Gene3D" id="1.20.120.430">
    <property type="entry name" value="tRNA modification GTPase MnmE domain 2"/>
    <property type="match status" value="1"/>
</dbReference>
<feature type="binding site" evidence="6">
    <location>
        <position position="219"/>
    </location>
    <ligand>
        <name>K(+)</name>
        <dbReference type="ChEBI" id="CHEBI:29103"/>
    </ligand>
</feature>
<dbReference type="Gene3D" id="3.40.50.300">
    <property type="entry name" value="P-loop containing nucleotide triphosphate hydrolases"/>
    <property type="match status" value="1"/>
</dbReference>
<feature type="binding site" evidence="6">
    <location>
        <begin position="219"/>
        <end position="224"/>
    </location>
    <ligand>
        <name>GTP</name>
        <dbReference type="ChEBI" id="CHEBI:37565"/>
    </ligand>
</feature>
<dbReference type="InterPro" id="IPR031168">
    <property type="entry name" value="G_TrmE"/>
</dbReference>
<comment type="caution">
    <text evidence="8">The sequence shown here is derived from an EMBL/GenBank/DDBJ whole genome shotgun (WGS) entry which is preliminary data.</text>
</comment>
<keyword evidence="6" id="KW-0460">Magnesium</keyword>
<dbReference type="HAMAP" id="MF_00379">
    <property type="entry name" value="GTPase_MnmE"/>
    <property type="match status" value="1"/>
</dbReference>
<comment type="similarity">
    <text evidence="1 6">Belongs to the TRAFAC class TrmE-Era-EngA-EngB-Septin-like GTPase superfamily. TrmE GTPase family.</text>
</comment>
<dbReference type="CDD" id="cd04164">
    <property type="entry name" value="trmE"/>
    <property type="match status" value="1"/>
</dbReference>
<feature type="domain" description="TrmE-type G" evidence="7">
    <location>
        <begin position="209"/>
        <end position="348"/>
    </location>
</feature>
<feature type="binding site" evidence="6">
    <location>
        <position position="75"/>
    </location>
    <ligand>
        <name>(6S)-5-formyl-5,6,7,8-tetrahydrofolate</name>
        <dbReference type="ChEBI" id="CHEBI:57457"/>
    </ligand>
</feature>
<feature type="binding site" evidence="6">
    <location>
        <position position="240"/>
    </location>
    <ligand>
        <name>K(+)</name>
        <dbReference type="ChEBI" id="CHEBI:29103"/>
    </ligand>
</feature>
<dbReference type="CDD" id="cd14858">
    <property type="entry name" value="TrmE_N"/>
    <property type="match status" value="1"/>
</dbReference>
<dbReference type="GO" id="GO:0030488">
    <property type="term" value="P:tRNA methylation"/>
    <property type="evidence" value="ECO:0007669"/>
    <property type="project" value="TreeGrafter"/>
</dbReference>
<feature type="binding site" evidence="6">
    <location>
        <position position="422"/>
    </location>
    <ligand>
        <name>(6S)-5-formyl-5,6,7,8-tetrahydrofolate</name>
        <dbReference type="ChEBI" id="CHEBI:57457"/>
    </ligand>
</feature>
<comment type="subunit">
    <text evidence="6">Homodimer. Heterotetramer of two MnmE and two MnmG subunits.</text>
</comment>
<keyword evidence="6 8" id="KW-0378">Hydrolase</keyword>
<dbReference type="InterPro" id="IPR018948">
    <property type="entry name" value="GTP-bd_TrmE_N"/>
</dbReference>
<evidence type="ECO:0000313" key="9">
    <source>
        <dbReference type="Proteomes" id="UP000553706"/>
    </source>
</evidence>
<accession>A0A840VLZ7</accession>
<evidence type="ECO:0000256" key="2">
    <source>
        <dbReference type="ARBA" id="ARBA00022694"/>
    </source>
</evidence>
<feature type="binding site" evidence="6">
    <location>
        <position position="223"/>
    </location>
    <ligand>
        <name>Mg(2+)</name>
        <dbReference type="ChEBI" id="CHEBI:18420"/>
    </ligand>
</feature>
<feature type="binding site" evidence="6">
    <location>
        <begin position="263"/>
        <end position="266"/>
    </location>
    <ligand>
        <name>GTP</name>
        <dbReference type="ChEBI" id="CHEBI:37565"/>
    </ligand>
</feature>
<keyword evidence="5 6" id="KW-0342">GTP-binding</keyword>
<proteinExistence type="inferred from homology"/>
<protein>
    <recommendedName>
        <fullName evidence="6">tRNA modification GTPase MnmE</fullName>
        <ecNumber evidence="6">3.6.-.-</ecNumber>
    </recommendedName>
</protein>
<dbReference type="InterPro" id="IPR027266">
    <property type="entry name" value="TrmE/GcvT-like"/>
</dbReference>
<evidence type="ECO:0000259" key="7">
    <source>
        <dbReference type="PROSITE" id="PS51709"/>
    </source>
</evidence>
<dbReference type="InterPro" id="IPR027368">
    <property type="entry name" value="MnmE_dom2"/>
</dbReference>
<gene>
    <name evidence="6" type="primary">mnmE</name>
    <name evidence="6" type="synonym">trmE</name>
    <name evidence="8" type="ORF">HNP71_002425</name>
</gene>
<organism evidence="8 9">
    <name type="scientific">Acidocella aromatica</name>
    <dbReference type="NCBI Taxonomy" id="1303579"/>
    <lineage>
        <taxon>Bacteria</taxon>
        <taxon>Pseudomonadati</taxon>
        <taxon>Pseudomonadota</taxon>
        <taxon>Alphaproteobacteria</taxon>
        <taxon>Acetobacterales</taxon>
        <taxon>Acidocellaceae</taxon>
        <taxon>Acidocella</taxon>
    </lineage>
</organism>
<dbReference type="EMBL" id="JACHFJ010000012">
    <property type="protein sequence ID" value="MBB5374155.1"/>
    <property type="molecule type" value="Genomic_DNA"/>
</dbReference>
<evidence type="ECO:0000256" key="6">
    <source>
        <dbReference type="HAMAP-Rule" id="MF_00379"/>
    </source>
</evidence>
<keyword evidence="9" id="KW-1185">Reference proteome</keyword>
<evidence type="ECO:0000256" key="1">
    <source>
        <dbReference type="ARBA" id="ARBA00011043"/>
    </source>
</evidence>
<name>A0A840VLZ7_9PROT</name>
<dbReference type="GO" id="GO:0005737">
    <property type="term" value="C:cytoplasm"/>
    <property type="evidence" value="ECO:0007669"/>
    <property type="project" value="UniProtKB-SubCell"/>
</dbReference>
<feature type="binding site" evidence="6">
    <location>
        <position position="114"/>
    </location>
    <ligand>
        <name>(6S)-5-formyl-5,6,7,8-tetrahydrofolate</name>
        <dbReference type="ChEBI" id="CHEBI:57457"/>
    </ligand>
</feature>
<feature type="binding site" evidence="6">
    <location>
        <position position="238"/>
    </location>
    <ligand>
        <name>K(+)</name>
        <dbReference type="ChEBI" id="CHEBI:29103"/>
    </ligand>
</feature>
<evidence type="ECO:0000313" key="8">
    <source>
        <dbReference type="EMBL" id="MBB5374155.1"/>
    </source>
</evidence>
<dbReference type="InterPro" id="IPR005225">
    <property type="entry name" value="Small_GTP-bd"/>
</dbReference>
<evidence type="ECO:0000256" key="5">
    <source>
        <dbReference type="ARBA" id="ARBA00023134"/>
    </source>
</evidence>
<comment type="function">
    <text evidence="6">Exhibits a very high intrinsic GTPase hydrolysis rate. Involved in the addition of a carboxymethylaminomethyl (cmnm) group at the wobble position (U34) of certain tRNAs, forming tRNA-cmnm(5)s(2)U34.</text>
</comment>
<dbReference type="GO" id="GO:0003924">
    <property type="term" value="F:GTPase activity"/>
    <property type="evidence" value="ECO:0007669"/>
    <property type="project" value="UniProtKB-UniRule"/>
</dbReference>
<dbReference type="InterPro" id="IPR027417">
    <property type="entry name" value="P-loop_NTPase"/>
</dbReference>
<feature type="binding site" evidence="6">
    <location>
        <position position="243"/>
    </location>
    <ligand>
        <name>K(+)</name>
        <dbReference type="ChEBI" id="CHEBI:29103"/>
    </ligand>
</feature>
<comment type="caution">
    <text evidence="6">Lacks conserved residue(s) required for the propagation of feature annotation.</text>
</comment>
<feature type="binding site" evidence="6">
    <location>
        <begin position="238"/>
        <end position="244"/>
    </location>
    <ligand>
        <name>GTP</name>
        <dbReference type="ChEBI" id="CHEBI:37565"/>
    </ligand>
</feature>
<comment type="cofactor">
    <cofactor evidence="6">
        <name>K(+)</name>
        <dbReference type="ChEBI" id="CHEBI:29103"/>
    </cofactor>
    <text evidence="6">Binds 1 potassium ion per subunit.</text>
</comment>
<dbReference type="Pfam" id="PF01926">
    <property type="entry name" value="MMR_HSR1"/>
    <property type="match status" value="1"/>
</dbReference>
<dbReference type="PANTHER" id="PTHR42714">
    <property type="entry name" value="TRNA MODIFICATION GTPASE GTPBP3"/>
    <property type="match status" value="1"/>
</dbReference>
<keyword evidence="3 6" id="KW-0547">Nucleotide-binding</keyword>
<comment type="subcellular location">
    <subcellularLocation>
        <location evidence="6">Cytoplasm</location>
    </subcellularLocation>
</comment>
<dbReference type="EC" id="3.6.-.-" evidence="6"/>
<dbReference type="InterPro" id="IPR006073">
    <property type="entry name" value="GTP-bd"/>
</dbReference>
<dbReference type="AlphaFoldDB" id="A0A840VLZ7"/>
<reference evidence="8 9" key="1">
    <citation type="submission" date="2020-08" db="EMBL/GenBank/DDBJ databases">
        <title>Genomic Encyclopedia of Type Strains, Phase IV (KMG-IV): sequencing the most valuable type-strain genomes for metagenomic binning, comparative biology and taxonomic classification.</title>
        <authorList>
            <person name="Goeker M."/>
        </authorList>
    </citation>
    <scope>NUCLEOTIDE SEQUENCE [LARGE SCALE GENOMIC DNA]</scope>
    <source>
        <strain evidence="8 9">DSM 27026</strain>
    </source>
</reference>
<sequence length="422" mass="44097">MSTIFAPITGRGGAVTVLRLSGPGTFGIVQALAGSLPAPRRASLRPLGHEGRRLDEALLVTFPAPHSFTGEDVAEISLHGGRAVLAAVSEVLATLGARPAEPGEFSRRAHQNGKMDLLQAEAMADLIAAETEAQRAMALESMTGLSAACLIWREELRQIMARQEALIDFPDEDLPPEVEAALLAGIIALRDEMRAALSAAPAAERLREGLEFVILGAPNAGKSTLLNALAGEEIAIVSDIPGTTRDAVGVRVDLGGVPVHITDTAGLRETEDVIEAEGVKRAKARAARADFLLLVAAPGEAFPEAPKGIPCLRLRTKADLTPAEGFGVSARTGLGMAELRAKLAEAAAELTDTKGAAALARPRQIACVRDTEAALDAALHVEDPELRGEELRSASQALARLVGIIGVEEILDAVFSGFCIGK</sequence>
<keyword evidence="4 6" id="KW-0630">Potassium</keyword>
<dbReference type="Pfam" id="PF10396">
    <property type="entry name" value="TrmE_N"/>
    <property type="match status" value="1"/>
</dbReference>
<dbReference type="PROSITE" id="PS51709">
    <property type="entry name" value="G_TRME"/>
    <property type="match status" value="1"/>
</dbReference>
<dbReference type="NCBIfam" id="NF003661">
    <property type="entry name" value="PRK05291.1-3"/>
    <property type="match status" value="1"/>
</dbReference>
<dbReference type="Gene3D" id="3.30.1360.120">
    <property type="entry name" value="Probable tRNA modification gtpase trme, domain 1"/>
    <property type="match status" value="1"/>
</dbReference>
<evidence type="ECO:0000256" key="4">
    <source>
        <dbReference type="ARBA" id="ARBA00022958"/>
    </source>
</evidence>
<feature type="binding site" evidence="6">
    <location>
        <begin position="329"/>
        <end position="331"/>
    </location>
    <ligand>
        <name>GTP</name>
        <dbReference type="ChEBI" id="CHEBI:37565"/>
    </ligand>
</feature>
<feature type="binding site" evidence="6">
    <location>
        <position position="19"/>
    </location>
    <ligand>
        <name>(6S)-5-formyl-5,6,7,8-tetrahydrofolate</name>
        <dbReference type="ChEBI" id="CHEBI:57457"/>
    </ligand>
</feature>
<dbReference type="GO" id="GO:0002098">
    <property type="term" value="P:tRNA wobble uridine modification"/>
    <property type="evidence" value="ECO:0007669"/>
    <property type="project" value="TreeGrafter"/>
</dbReference>
<dbReference type="SUPFAM" id="SSF52540">
    <property type="entry name" value="P-loop containing nucleoside triphosphate hydrolases"/>
    <property type="match status" value="1"/>
</dbReference>
<dbReference type="PANTHER" id="PTHR42714:SF2">
    <property type="entry name" value="TRNA MODIFICATION GTPASE GTPBP3, MITOCHONDRIAL"/>
    <property type="match status" value="1"/>
</dbReference>
<dbReference type="InterPro" id="IPR004520">
    <property type="entry name" value="GTPase_MnmE"/>
</dbReference>
<dbReference type="NCBIfam" id="TIGR00231">
    <property type="entry name" value="small_GTP"/>
    <property type="match status" value="1"/>
</dbReference>
<keyword evidence="6" id="KW-0479">Metal-binding</keyword>
<dbReference type="GO" id="GO:0046872">
    <property type="term" value="F:metal ion binding"/>
    <property type="evidence" value="ECO:0007669"/>
    <property type="project" value="UniProtKB-KW"/>
</dbReference>
<dbReference type="Pfam" id="PF12631">
    <property type="entry name" value="MnmE_helical"/>
    <property type="match status" value="1"/>
</dbReference>
<keyword evidence="2 6" id="KW-0819">tRNA processing</keyword>
<dbReference type="InterPro" id="IPR025867">
    <property type="entry name" value="MnmE_helical"/>
</dbReference>
<dbReference type="RefSeq" id="WP_183267167.1">
    <property type="nucleotide sequence ID" value="NZ_JACHFJ010000012.1"/>
</dbReference>
<feature type="binding site" evidence="6">
    <location>
        <position position="244"/>
    </location>
    <ligand>
        <name>Mg(2+)</name>
        <dbReference type="ChEBI" id="CHEBI:18420"/>
    </ligand>
</feature>
<dbReference type="GO" id="GO:0005525">
    <property type="term" value="F:GTP binding"/>
    <property type="evidence" value="ECO:0007669"/>
    <property type="project" value="UniProtKB-UniRule"/>
</dbReference>
<dbReference type="Proteomes" id="UP000553706">
    <property type="component" value="Unassembled WGS sequence"/>
</dbReference>